<feature type="region of interest" description="Disordered" evidence="9">
    <location>
        <begin position="1"/>
        <end position="31"/>
    </location>
</feature>
<reference evidence="11 12" key="1">
    <citation type="journal article" date="2016" name="Fungal Biol.">
        <title>The genome of Xylona heveae provides a window into fungal endophytism.</title>
        <authorList>
            <person name="Gazis R."/>
            <person name="Kuo A."/>
            <person name="Riley R."/>
            <person name="LaButti K."/>
            <person name="Lipzen A."/>
            <person name="Lin J."/>
            <person name="Amirebrahimi M."/>
            <person name="Hesse C.N."/>
            <person name="Spatafora J.W."/>
            <person name="Henrissat B."/>
            <person name="Hainaut M."/>
            <person name="Grigoriev I.V."/>
            <person name="Hibbett D.S."/>
        </authorList>
    </citation>
    <scope>NUCLEOTIDE SEQUENCE [LARGE SCALE GENOMIC DNA]</scope>
    <source>
        <strain evidence="11 12">TC161</strain>
    </source>
</reference>
<evidence type="ECO:0000259" key="10">
    <source>
        <dbReference type="PROSITE" id="PS50250"/>
    </source>
</evidence>
<dbReference type="OrthoDB" id="194139at2759"/>
<evidence type="ECO:0000256" key="4">
    <source>
        <dbReference type="ARBA" id="ARBA00011098"/>
    </source>
</evidence>
<keyword evidence="8" id="KW-0539">Nucleus</keyword>
<protein>
    <recommendedName>
        <fullName evidence="5">COP9 signalosome complex subunit 2</fullName>
    </recommendedName>
</protein>
<keyword evidence="7" id="KW-0736">Signalosome</keyword>
<dbReference type="GO" id="GO:0005737">
    <property type="term" value="C:cytoplasm"/>
    <property type="evidence" value="ECO:0007669"/>
    <property type="project" value="UniProtKB-SubCell"/>
</dbReference>
<comment type="subunit">
    <text evidence="4">Component of the COP9 signalosome (CSN) complex.</text>
</comment>
<evidence type="ECO:0000256" key="7">
    <source>
        <dbReference type="ARBA" id="ARBA00022790"/>
    </source>
</evidence>
<keyword evidence="6" id="KW-0963">Cytoplasm</keyword>
<evidence type="ECO:0000256" key="3">
    <source>
        <dbReference type="ARBA" id="ARBA00009318"/>
    </source>
</evidence>
<dbReference type="PROSITE" id="PS50250">
    <property type="entry name" value="PCI"/>
    <property type="match status" value="1"/>
</dbReference>
<feature type="region of interest" description="Disordered" evidence="9">
    <location>
        <begin position="476"/>
        <end position="504"/>
    </location>
</feature>
<keyword evidence="12" id="KW-1185">Reference proteome</keyword>
<evidence type="ECO:0000256" key="8">
    <source>
        <dbReference type="ARBA" id="ARBA00023242"/>
    </source>
</evidence>
<evidence type="ECO:0000256" key="2">
    <source>
        <dbReference type="ARBA" id="ARBA00004496"/>
    </source>
</evidence>
<dbReference type="Gene3D" id="1.25.40.570">
    <property type="match status" value="1"/>
</dbReference>
<dbReference type="InterPro" id="IPR050871">
    <property type="entry name" value="26S_Proteasome/COP9_Components"/>
</dbReference>
<dbReference type="FunFam" id="1.25.40.570:FF:000006">
    <property type="entry name" value="COP9 signalosome complex subunit 2"/>
    <property type="match status" value="1"/>
</dbReference>
<evidence type="ECO:0000313" key="12">
    <source>
        <dbReference type="Proteomes" id="UP000076632"/>
    </source>
</evidence>
<dbReference type="InterPro" id="IPR036390">
    <property type="entry name" value="WH_DNA-bd_sf"/>
</dbReference>
<dbReference type="STRING" id="1328760.A0A164ZLF6"/>
<dbReference type="SMART" id="SM00088">
    <property type="entry name" value="PINT"/>
    <property type="match status" value="1"/>
</dbReference>
<sequence>MSDDDDFMQDSDQEQYDFEYEDEDEEEDGGDVDIENKYYNAKQMKVDYPEEAIDEFLGVPTLEPEKGDWGFKGLKQAIKLEFKLRRYQQAIEHYRELLTYVKSAVTRNDSEKSINNMLDFIEKASEDEGAYQCMEEFYSQTLASFQSTNNERLWLKTNIKLARLWLDRKDYVQLSKKLRELHKACQRDDGTDDPSKGTYSLEVYALEIQMYAETKNNKRLKALYQRALKVRSAVPHPKIMGIIRECGGKMHMSEENWKEAQSDFFDSFRNYDEAGSLQRIQVLKYLVLTTMLVKSDINPFDSQETKPYKNDPRIAAMTDLVDAYQRDDIHRYESILQHNQDVLNDPFIAENIDEVTRNMRTKAVLKLIAPYTRFTLAFVAKQLRISVPEVQDIIGFLIVDKKLQAKVNQENGTVEVEVNSDLGRTQAMREWSSAIGSLLNTILNEGEGFHSEESPFAGVGHSSGIGEAAGSLHASKFTGGPGRPKGGFKARGLMAARPPAPGVK</sequence>
<evidence type="ECO:0000256" key="1">
    <source>
        <dbReference type="ARBA" id="ARBA00004123"/>
    </source>
</evidence>
<dbReference type="GeneID" id="28895211"/>
<dbReference type="RefSeq" id="XP_018184798.1">
    <property type="nucleotide sequence ID" value="XM_018330074.1"/>
</dbReference>
<dbReference type="PANTHER" id="PTHR10678">
    <property type="entry name" value="26S PROTEASOME NON-ATPASE REGULATORY SUBUNIT 11/COP9 SIGNALOSOME COMPLEX SUBUNIT 2"/>
    <property type="match status" value="1"/>
</dbReference>
<proteinExistence type="inferred from homology"/>
<dbReference type="SMART" id="SM00753">
    <property type="entry name" value="PAM"/>
    <property type="match status" value="1"/>
</dbReference>
<dbReference type="EMBL" id="KV407467">
    <property type="protein sequence ID" value="KZF19243.1"/>
    <property type="molecule type" value="Genomic_DNA"/>
</dbReference>
<accession>A0A164ZLF6</accession>
<name>A0A164ZLF6_XYLHT</name>
<comment type="similarity">
    <text evidence="3">Belongs to the CSN2 family.</text>
</comment>
<dbReference type="SUPFAM" id="SSF46785">
    <property type="entry name" value="Winged helix' DNA-binding domain"/>
    <property type="match status" value="1"/>
</dbReference>
<dbReference type="Proteomes" id="UP000076632">
    <property type="component" value="Unassembled WGS sequence"/>
</dbReference>
<gene>
    <name evidence="11" type="ORF">L228DRAFT_215321</name>
</gene>
<comment type="subcellular location">
    <subcellularLocation>
        <location evidence="2">Cytoplasm</location>
    </subcellularLocation>
    <subcellularLocation>
        <location evidence="1">Nucleus</location>
    </subcellularLocation>
</comment>
<feature type="domain" description="PCI" evidence="10">
    <location>
        <begin position="253"/>
        <end position="421"/>
    </location>
</feature>
<dbReference type="InterPro" id="IPR000717">
    <property type="entry name" value="PCI_dom"/>
</dbReference>
<dbReference type="Pfam" id="PF01399">
    <property type="entry name" value="PCI"/>
    <property type="match status" value="1"/>
</dbReference>
<evidence type="ECO:0000256" key="9">
    <source>
        <dbReference type="SAM" id="MobiDB-lite"/>
    </source>
</evidence>
<dbReference type="GO" id="GO:0008180">
    <property type="term" value="C:COP9 signalosome"/>
    <property type="evidence" value="ECO:0007669"/>
    <property type="project" value="UniProtKB-KW"/>
</dbReference>
<dbReference type="OMA" id="SEENWKD"/>
<organism evidence="11 12">
    <name type="scientific">Xylona heveae (strain CBS 132557 / TC161)</name>
    <dbReference type="NCBI Taxonomy" id="1328760"/>
    <lineage>
        <taxon>Eukaryota</taxon>
        <taxon>Fungi</taxon>
        <taxon>Dikarya</taxon>
        <taxon>Ascomycota</taxon>
        <taxon>Pezizomycotina</taxon>
        <taxon>Xylonomycetes</taxon>
        <taxon>Xylonales</taxon>
        <taxon>Xylonaceae</taxon>
        <taxon>Xylona</taxon>
    </lineage>
</organism>
<evidence type="ECO:0000256" key="5">
    <source>
        <dbReference type="ARBA" id="ARBA00014879"/>
    </source>
</evidence>
<dbReference type="InParanoid" id="A0A164ZLF6"/>
<dbReference type="AlphaFoldDB" id="A0A164ZLF6"/>
<evidence type="ECO:0000256" key="6">
    <source>
        <dbReference type="ARBA" id="ARBA00022490"/>
    </source>
</evidence>
<evidence type="ECO:0000313" key="11">
    <source>
        <dbReference type="EMBL" id="KZF19243.1"/>
    </source>
</evidence>